<comment type="caution">
    <text evidence="1">The sequence shown here is derived from an EMBL/GenBank/DDBJ whole genome shotgun (WGS) entry which is preliminary data.</text>
</comment>
<accession>A0A426XUD0</accession>
<gene>
    <name evidence="1" type="ORF">B296_00056635</name>
</gene>
<evidence type="ECO:0000313" key="2">
    <source>
        <dbReference type="Proteomes" id="UP000287651"/>
    </source>
</evidence>
<protein>
    <submittedName>
        <fullName evidence="1">Uncharacterized protein</fullName>
    </submittedName>
</protein>
<reference evidence="1 2" key="1">
    <citation type="journal article" date="2014" name="Agronomy (Basel)">
        <title>A Draft Genome Sequence for Ensete ventricosum, the Drought-Tolerant Tree Against Hunger.</title>
        <authorList>
            <person name="Harrison J."/>
            <person name="Moore K.A."/>
            <person name="Paszkiewicz K."/>
            <person name="Jones T."/>
            <person name="Grant M."/>
            <person name="Ambacheew D."/>
            <person name="Muzemil S."/>
            <person name="Studholme D.J."/>
        </authorList>
    </citation>
    <scope>NUCLEOTIDE SEQUENCE [LARGE SCALE GENOMIC DNA]</scope>
</reference>
<proteinExistence type="predicted"/>
<organism evidence="1 2">
    <name type="scientific">Ensete ventricosum</name>
    <name type="common">Abyssinian banana</name>
    <name type="synonym">Musa ensete</name>
    <dbReference type="NCBI Taxonomy" id="4639"/>
    <lineage>
        <taxon>Eukaryota</taxon>
        <taxon>Viridiplantae</taxon>
        <taxon>Streptophyta</taxon>
        <taxon>Embryophyta</taxon>
        <taxon>Tracheophyta</taxon>
        <taxon>Spermatophyta</taxon>
        <taxon>Magnoliopsida</taxon>
        <taxon>Liliopsida</taxon>
        <taxon>Zingiberales</taxon>
        <taxon>Musaceae</taxon>
        <taxon>Ensete</taxon>
    </lineage>
</organism>
<name>A0A426XUD0_ENSVE</name>
<dbReference type="EMBL" id="AMZH03017359">
    <property type="protein sequence ID" value="RRT43107.1"/>
    <property type="molecule type" value="Genomic_DNA"/>
</dbReference>
<evidence type="ECO:0000313" key="1">
    <source>
        <dbReference type="EMBL" id="RRT43107.1"/>
    </source>
</evidence>
<dbReference type="AlphaFoldDB" id="A0A426XUD0"/>
<dbReference type="Proteomes" id="UP000287651">
    <property type="component" value="Unassembled WGS sequence"/>
</dbReference>
<sequence>MFLVYAAPVGTYFKSYFFVKLTWLTLSFQLDMFSKLLLYEINFQNVYQILDHGKFLCLCRFEYRTGAATVTRKLYDILTAIQMGRAEDKKRWTLEI</sequence>